<comment type="caution">
    <text evidence="1">The sequence shown here is derived from an EMBL/GenBank/DDBJ whole genome shotgun (WGS) entry which is preliminary data.</text>
</comment>
<reference evidence="1" key="1">
    <citation type="submission" date="2021-05" db="EMBL/GenBank/DDBJ databases">
        <authorList>
            <person name="Pan Q."/>
            <person name="Jouanno E."/>
            <person name="Zahm M."/>
            <person name="Klopp C."/>
            <person name="Cabau C."/>
            <person name="Louis A."/>
            <person name="Berthelot C."/>
            <person name="Parey E."/>
            <person name="Roest Crollius H."/>
            <person name="Montfort J."/>
            <person name="Robinson-Rechavi M."/>
            <person name="Bouchez O."/>
            <person name="Lampietro C."/>
            <person name="Lopez Roques C."/>
            <person name="Donnadieu C."/>
            <person name="Postlethwait J."/>
            <person name="Bobe J."/>
            <person name="Dillon D."/>
            <person name="Chandos A."/>
            <person name="von Hippel F."/>
            <person name="Guiguen Y."/>
        </authorList>
    </citation>
    <scope>NUCLEOTIDE SEQUENCE</scope>
    <source>
        <strain evidence="1">YG-Jan2019</strain>
    </source>
</reference>
<dbReference type="EMBL" id="CM055761">
    <property type="protein sequence ID" value="KAJ7986703.1"/>
    <property type="molecule type" value="Genomic_DNA"/>
</dbReference>
<name>A0ACC2F5U4_DALPE</name>
<evidence type="ECO:0000313" key="2">
    <source>
        <dbReference type="Proteomes" id="UP001157502"/>
    </source>
</evidence>
<accession>A0ACC2F5U4</accession>
<keyword evidence="2" id="KW-1185">Reference proteome</keyword>
<gene>
    <name evidence="1" type="ORF">DPEC_G00342640</name>
</gene>
<evidence type="ECO:0000313" key="1">
    <source>
        <dbReference type="EMBL" id="KAJ7986703.1"/>
    </source>
</evidence>
<organism evidence="1 2">
    <name type="scientific">Dallia pectoralis</name>
    <name type="common">Alaska blackfish</name>
    <dbReference type="NCBI Taxonomy" id="75939"/>
    <lineage>
        <taxon>Eukaryota</taxon>
        <taxon>Metazoa</taxon>
        <taxon>Chordata</taxon>
        <taxon>Craniata</taxon>
        <taxon>Vertebrata</taxon>
        <taxon>Euteleostomi</taxon>
        <taxon>Actinopterygii</taxon>
        <taxon>Neopterygii</taxon>
        <taxon>Teleostei</taxon>
        <taxon>Protacanthopterygii</taxon>
        <taxon>Esociformes</taxon>
        <taxon>Umbridae</taxon>
        <taxon>Dallia</taxon>
    </lineage>
</organism>
<sequence>MQIISDVRMHITVVCSLLVVAHGLEGDDEWIDPYDMLNYDASTKTMRKPAESNYPNVPTKRKEHFQVADQGEIEDYKQKIQLISQHCSCNPVFKRFLTKLLKEIEKVGVPSDFQFDIYYDAKVRLSRQALEEIHKLLEGMDSWSTGALDDALSQILVDLKPHDYEAWRWRFEDTFGVEINTIIKMSVCIAILVAIICTEMWSTISWFVQFKRLFAICFLISLVWNWFFLYEIAFAEHQNKMVKIEGVDAKCTGRKKIDWWDNLKDWGRVTFTLQDDPCKMYYEVLMVNPILLVPPTKAITMTITNFFTDPLKHIGQGISEFLQALLKDLPITLQIPVLITIVLSILVFMYGSVQAAIQHGVARTLHLGRPMDPPPPVMEQPQPVQRVLDRDRMAGGDAPHSPPPQLRYRPGPVNQRPIRLNVETLRNADRPVGEDDIDSERPEGLPNRECPEDGVNVEDANPPRGEDTDTQIQEEPAVAGANTTDNVSQEAKASQAKSRTSERNVACESMGVANGQVMMQPVSAIQGTNRPEKSSSISGQHVETVGVPVQETEPNSLAL</sequence>
<proteinExistence type="predicted"/>
<dbReference type="Proteomes" id="UP001157502">
    <property type="component" value="Chromosome 34"/>
</dbReference>
<protein>
    <submittedName>
        <fullName evidence="1">Uncharacterized protein</fullName>
    </submittedName>
</protein>